<dbReference type="PANTHER" id="PTHR42905">
    <property type="entry name" value="PHOSPHOENOLPYRUVATE CARBOXYLASE"/>
    <property type="match status" value="1"/>
</dbReference>
<dbReference type="KEGG" id="zpl:ZBT109_1640"/>
<dbReference type="GO" id="GO:0046872">
    <property type="term" value="F:metal ion binding"/>
    <property type="evidence" value="ECO:0007669"/>
    <property type="project" value="UniProtKB-KW"/>
</dbReference>
<dbReference type="EMBL" id="AP018933">
    <property type="protein sequence ID" value="BBG30396.1"/>
    <property type="molecule type" value="Genomic_DNA"/>
</dbReference>
<dbReference type="InterPro" id="IPR039556">
    <property type="entry name" value="ICL/PEPM"/>
</dbReference>
<dbReference type="SUPFAM" id="SSF51621">
    <property type="entry name" value="Phosphoenolpyruvate/pyruvate domain"/>
    <property type="match status" value="1"/>
</dbReference>
<protein>
    <recommendedName>
        <fullName evidence="3">phosphoenolpyruvate mutase</fullName>
        <ecNumber evidence="3">5.4.2.9</ecNumber>
    </recommendedName>
</protein>
<dbReference type="Proteomes" id="UP000267342">
    <property type="component" value="Chromosome"/>
</dbReference>
<sequence length="304" mass="33836">MNTQRNSGLGRTPGSRRAALRQLLQKKKGLCIMEAHSPLSALLIEKAAFNANGETRHFDGFWSSSLTDSTLRGKPDTELVHMHHRFDAINEIFDVTTLPLIFDGDTGGQAEHLIHHVREAENLGISAMIIEDKTGLKKNSLFGNEVPQTQASIEEFSAKIRAAKAAQVTPEFMLIARIESLILEAGMDDALARAFSYADAGADGIMIHSRLKSPDEILEFARRFRERYPRIPLVCVPTSFNDITFDELVAGGFNIVIYANHMLRASYPAMQAILPDILQYGRTLEVEDRCMSIKEILDLIPGTR</sequence>
<gene>
    <name evidence="5" type="ORF">ZBT109_1640</name>
</gene>
<evidence type="ECO:0000313" key="5">
    <source>
        <dbReference type="EMBL" id="BBG30396.1"/>
    </source>
</evidence>
<dbReference type="RefSeq" id="WP_197714329.1">
    <property type="nucleotide sequence ID" value="NZ_AP018933.1"/>
</dbReference>
<dbReference type="STRING" id="1123510.GCA_000620025_02415"/>
<dbReference type="GO" id="GO:0050188">
    <property type="term" value="F:phosphoenolpyruvate mutase activity"/>
    <property type="evidence" value="ECO:0007669"/>
    <property type="project" value="UniProtKB-EC"/>
</dbReference>
<dbReference type="PANTHER" id="PTHR42905:SF7">
    <property type="entry name" value="PHOSPHOENOLPYRUVATE PHOSPHOMUTASE"/>
    <property type="match status" value="1"/>
</dbReference>
<organism evidence="5 6">
    <name type="scientific">Zymobacter palmae</name>
    <dbReference type="NCBI Taxonomy" id="33074"/>
    <lineage>
        <taxon>Bacteria</taxon>
        <taxon>Pseudomonadati</taxon>
        <taxon>Pseudomonadota</taxon>
        <taxon>Gammaproteobacteria</taxon>
        <taxon>Oceanospirillales</taxon>
        <taxon>Halomonadaceae</taxon>
        <taxon>Zymobacter group</taxon>
        <taxon>Zymobacter</taxon>
    </lineage>
</organism>
<evidence type="ECO:0000256" key="1">
    <source>
        <dbReference type="ARBA" id="ARBA00022723"/>
    </source>
</evidence>
<accession>A0A348HFJ4</accession>
<keyword evidence="6" id="KW-1185">Reference proteome</keyword>
<comment type="similarity">
    <text evidence="4">Belongs to the isocitrate lyase/PEP mutase superfamily. PEP mutase family.</text>
</comment>
<dbReference type="EC" id="5.4.2.9" evidence="3"/>
<proteinExistence type="inferred from homology"/>
<dbReference type="InterPro" id="IPR012698">
    <property type="entry name" value="PEnolPyrv_PMutase_core"/>
</dbReference>
<evidence type="ECO:0000313" key="6">
    <source>
        <dbReference type="Proteomes" id="UP000267342"/>
    </source>
</evidence>
<keyword evidence="1" id="KW-0479">Metal-binding</keyword>
<dbReference type="Gene3D" id="3.20.20.60">
    <property type="entry name" value="Phosphoenolpyruvate-binding domains"/>
    <property type="match status" value="1"/>
</dbReference>
<dbReference type="NCBIfam" id="TIGR02320">
    <property type="entry name" value="PEP_mutase"/>
    <property type="match status" value="1"/>
</dbReference>
<dbReference type="CDD" id="cd00377">
    <property type="entry name" value="ICL_PEPM"/>
    <property type="match status" value="1"/>
</dbReference>
<evidence type="ECO:0000256" key="4">
    <source>
        <dbReference type="ARBA" id="ARBA00038455"/>
    </source>
</evidence>
<name>A0A348HFJ4_9GAMM</name>
<reference evidence="5 6" key="1">
    <citation type="submission" date="2018-09" db="EMBL/GenBank/DDBJ databases">
        <title>Zymobacter palmae IAM14233 (=T109) whole genome analysis.</title>
        <authorList>
            <person name="Yanase H."/>
        </authorList>
    </citation>
    <scope>NUCLEOTIDE SEQUENCE [LARGE SCALE GENOMIC DNA]</scope>
    <source>
        <strain evidence="5 6">IAM14233</strain>
    </source>
</reference>
<dbReference type="InterPro" id="IPR015813">
    <property type="entry name" value="Pyrv/PenolPyrv_kinase-like_dom"/>
</dbReference>
<dbReference type="AlphaFoldDB" id="A0A348HFJ4"/>
<evidence type="ECO:0000256" key="2">
    <source>
        <dbReference type="ARBA" id="ARBA00023235"/>
    </source>
</evidence>
<keyword evidence="2" id="KW-0413">Isomerase</keyword>
<evidence type="ECO:0000256" key="3">
    <source>
        <dbReference type="ARBA" id="ARBA00024063"/>
    </source>
</evidence>
<dbReference type="InterPro" id="IPR040442">
    <property type="entry name" value="Pyrv_kinase-like_dom_sf"/>
</dbReference>
<dbReference type="Pfam" id="PF13714">
    <property type="entry name" value="PEP_mutase"/>
    <property type="match status" value="1"/>
</dbReference>